<feature type="region of interest" description="Disordered" evidence="1">
    <location>
        <begin position="29"/>
        <end position="83"/>
    </location>
</feature>
<comment type="caution">
    <text evidence="2">The sequence shown here is derived from an EMBL/GenBank/DDBJ whole genome shotgun (WGS) entry which is preliminary data.</text>
</comment>
<gene>
    <name evidence="2" type="ORF">PACLA_8A024753</name>
</gene>
<name>A0A6S7KH22_PARCT</name>
<evidence type="ECO:0000313" key="2">
    <source>
        <dbReference type="EMBL" id="CAB4019798.1"/>
    </source>
</evidence>
<proteinExistence type="predicted"/>
<evidence type="ECO:0000256" key="1">
    <source>
        <dbReference type="SAM" id="MobiDB-lite"/>
    </source>
</evidence>
<feature type="compositionally biased region" description="Polar residues" evidence="1">
    <location>
        <begin position="34"/>
        <end position="49"/>
    </location>
</feature>
<sequence length="83" mass="9639">MSEDKRAGQQMEKTVSSAKVMKNRGYLFKPYDKPTTSFGQTWQPGNKSYNYRRPFFGHSRATSQATMGPRRQNNHNNKPQEPK</sequence>
<organism evidence="2 3">
    <name type="scientific">Paramuricea clavata</name>
    <name type="common">Red gorgonian</name>
    <name type="synonym">Violescent sea-whip</name>
    <dbReference type="NCBI Taxonomy" id="317549"/>
    <lineage>
        <taxon>Eukaryota</taxon>
        <taxon>Metazoa</taxon>
        <taxon>Cnidaria</taxon>
        <taxon>Anthozoa</taxon>
        <taxon>Octocorallia</taxon>
        <taxon>Malacalcyonacea</taxon>
        <taxon>Plexauridae</taxon>
        <taxon>Paramuricea</taxon>
    </lineage>
</organism>
<dbReference type="EMBL" id="CACRXK020010631">
    <property type="protein sequence ID" value="CAB4019798.1"/>
    <property type="molecule type" value="Genomic_DNA"/>
</dbReference>
<reference evidence="2" key="1">
    <citation type="submission" date="2020-04" db="EMBL/GenBank/DDBJ databases">
        <authorList>
            <person name="Alioto T."/>
            <person name="Alioto T."/>
            <person name="Gomez Garrido J."/>
        </authorList>
    </citation>
    <scope>NUCLEOTIDE SEQUENCE</scope>
    <source>
        <strain evidence="2">A484AB</strain>
    </source>
</reference>
<feature type="non-terminal residue" evidence="2">
    <location>
        <position position="83"/>
    </location>
</feature>
<protein>
    <submittedName>
        <fullName evidence="2">Uncharacterized protein</fullName>
    </submittedName>
</protein>
<dbReference type="AlphaFoldDB" id="A0A6S7KH22"/>
<accession>A0A6S7KH22</accession>
<keyword evidence="3" id="KW-1185">Reference proteome</keyword>
<dbReference type="Proteomes" id="UP001152795">
    <property type="component" value="Unassembled WGS sequence"/>
</dbReference>
<evidence type="ECO:0000313" key="3">
    <source>
        <dbReference type="Proteomes" id="UP001152795"/>
    </source>
</evidence>